<name>A0AB37ASQ3_9BURK</name>
<feature type="signal peptide" evidence="5">
    <location>
        <begin position="1"/>
        <end position="38"/>
    </location>
</feature>
<accession>A0AB37ASQ3</accession>
<organism evidence="7 8">
    <name type="scientific">Burkholderia multivorans</name>
    <dbReference type="NCBI Taxonomy" id="87883"/>
    <lineage>
        <taxon>Bacteria</taxon>
        <taxon>Pseudomonadati</taxon>
        <taxon>Pseudomonadota</taxon>
        <taxon>Betaproteobacteria</taxon>
        <taxon>Burkholderiales</taxon>
        <taxon>Burkholderiaceae</taxon>
        <taxon>Burkholderia</taxon>
        <taxon>Burkholderia cepacia complex</taxon>
    </lineage>
</organism>
<dbReference type="FunFam" id="3.40.30.10:FF:000013">
    <property type="entry name" value="Blast:Protein SCO1 homolog, mitochondrial"/>
    <property type="match status" value="1"/>
</dbReference>
<keyword evidence="5" id="KW-0732">Signal</keyword>
<dbReference type="Proteomes" id="UP000237811">
    <property type="component" value="Unassembled WGS sequence"/>
</dbReference>
<feature type="chain" id="PRO_5044246258" evidence="5">
    <location>
        <begin position="39"/>
        <end position="219"/>
    </location>
</feature>
<evidence type="ECO:0000256" key="2">
    <source>
        <dbReference type="ARBA" id="ARBA00023008"/>
    </source>
</evidence>
<evidence type="ECO:0000313" key="7">
    <source>
        <dbReference type="EMBL" id="PRE45488.1"/>
    </source>
</evidence>
<dbReference type="PROSITE" id="PS51352">
    <property type="entry name" value="THIOREDOXIN_2"/>
    <property type="match status" value="1"/>
</dbReference>
<proteinExistence type="inferred from homology"/>
<keyword evidence="3" id="KW-0479">Metal-binding</keyword>
<keyword evidence="4" id="KW-1015">Disulfide bond</keyword>
<dbReference type="InterPro" id="IPR013766">
    <property type="entry name" value="Thioredoxin_domain"/>
</dbReference>
<feature type="binding site" evidence="3">
    <location>
        <position position="93"/>
    </location>
    <ligand>
        <name>Cu cation</name>
        <dbReference type="ChEBI" id="CHEBI:23378"/>
    </ligand>
</feature>
<dbReference type="CDD" id="cd02968">
    <property type="entry name" value="SCO"/>
    <property type="match status" value="1"/>
</dbReference>
<keyword evidence="2 3" id="KW-0186">Copper</keyword>
<dbReference type="PANTHER" id="PTHR12151:SF25">
    <property type="entry name" value="LINALOOL DEHYDRATASE_ISOMERASE DOMAIN-CONTAINING PROTEIN"/>
    <property type="match status" value="1"/>
</dbReference>
<comment type="caution">
    <text evidence="7">The sequence shown here is derived from an EMBL/GenBank/DDBJ whole genome shotgun (WGS) entry which is preliminary data.</text>
</comment>
<gene>
    <name evidence="7" type="ORF">C6P99_19550</name>
</gene>
<feature type="domain" description="Thioredoxin" evidence="6">
    <location>
        <begin position="55"/>
        <end position="219"/>
    </location>
</feature>
<evidence type="ECO:0000256" key="1">
    <source>
        <dbReference type="ARBA" id="ARBA00010996"/>
    </source>
</evidence>
<dbReference type="SUPFAM" id="SSF52833">
    <property type="entry name" value="Thioredoxin-like"/>
    <property type="match status" value="1"/>
</dbReference>
<dbReference type="GO" id="GO:0046872">
    <property type="term" value="F:metal ion binding"/>
    <property type="evidence" value="ECO:0007669"/>
    <property type="project" value="UniProtKB-KW"/>
</dbReference>
<comment type="similarity">
    <text evidence="1">Belongs to the SCO1/2 family.</text>
</comment>
<feature type="binding site" evidence="3">
    <location>
        <position position="183"/>
    </location>
    <ligand>
        <name>Cu cation</name>
        <dbReference type="ChEBI" id="CHEBI:23378"/>
    </ligand>
</feature>
<dbReference type="AlphaFoldDB" id="A0AB37ASQ3"/>
<evidence type="ECO:0000256" key="5">
    <source>
        <dbReference type="SAM" id="SignalP"/>
    </source>
</evidence>
<dbReference type="EMBL" id="PVFR01000058">
    <property type="protein sequence ID" value="PRE45488.1"/>
    <property type="molecule type" value="Genomic_DNA"/>
</dbReference>
<evidence type="ECO:0000313" key="8">
    <source>
        <dbReference type="Proteomes" id="UP000237811"/>
    </source>
</evidence>
<dbReference type="PANTHER" id="PTHR12151">
    <property type="entry name" value="ELECTRON TRANSPORT PROTIN SCO1/SENC FAMILY MEMBER"/>
    <property type="match status" value="1"/>
</dbReference>
<evidence type="ECO:0000256" key="4">
    <source>
        <dbReference type="PIRSR" id="PIRSR603782-2"/>
    </source>
</evidence>
<protein>
    <submittedName>
        <fullName evidence="7">Cytochrome c oxidase assembly protein</fullName>
    </submittedName>
</protein>
<dbReference type="Gene3D" id="3.40.30.10">
    <property type="entry name" value="Glutaredoxin"/>
    <property type="match status" value="1"/>
</dbReference>
<feature type="disulfide bond" description="Redox-active" evidence="4">
    <location>
        <begin position="93"/>
        <end position="97"/>
    </location>
</feature>
<dbReference type="InterPro" id="IPR036249">
    <property type="entry name" value="Thioredoxin-like_sf"/>
</dbReference>
<reference evidence="7 8" key="1">
    <citation type="submission" date="2018-03" db="EMBL/GenBank/DDBJ databases">
        <authorList>
            <person name="Nguyen K."/>
            <person name="Fouts D."/>
            <person name="Sutton G."/>
        </authorList>
    </citation>
    <scope>NUCLEOTIDE SEQUENCE [LARGE SCALE GENOMIC DNA]</scope>
    <source>
        <strain evidence="7 8">AU14328</strain>
    </source>
</reference>
<evidence type="ECO:0000259" key="6">
    <source>
        <dbReference type="PROSITE" id="PS51352"/>
    </source>
</evidence>
<evidence type="ECO:0000256" key="3">
    <source>
        <dbReference type="PIRSR" id="PIRSR603782-1"/>
    </source>
</evidence>
<dbReference type="Pfam" id="PF02630">
    <property type="entry name" value="SCO1-SenC"/>
    <property type="match status" value="1"/>
</dbReference>
<feature type="binding site" evidence="3">
    <location>
        <position position="97"/>
    </location>
    <ligand>
        <name>Cu cation</name>
        <dbReference type="ChEBI" id="CHEBI:23378"/>
    </ligand>
</feature>
<sequence>MNHRSTFPRPFIAGRRRWAARVTTVALIAACSMGGALLAGCNQQRAPAFQNLNITGNTQFGHDFTLVDTNGKTRSLADYKGKVVVLTFGYTHCPDVCPTTLAELSQAMQQLGPDAQRVQVLFVTVDPQRDTAPILAQYTAAFNPTFRGLRPADDAQLQQVTKAFRIVYQKVPGATPDGYTVDHTAASFVFDQNGKLRLYARDGQGSTPWVHDLKLLLDN</sequence>
<dbReference type="InterPro" id="IPR003782">
    <property type="entry name" value="SCO1/SenC"/>
</dbReference>